<comment type="similarity">
    <text evidence="7">Belongs to the DNA polymerase HolA subunit family.</text>
</comment>
<dbReference type="EC" id="2.7.7.7" evidence="1"/>
<dbReference type="OrthoDB" id="269621at2"/>
<gene>
    <name evidence="11" type="ORF">Mal4_13980</name>
</gene>
<dbReference type="KEGG" id="mri:Mal4_13980"/>
<organism evidence="11 12">
    <name type="scientific">Maioricimonas rarisocia</name>
    <dbReference type="NCBI Taxonomy" id="2528026"/>
    <lineage>
        <taxon>Bacteria</taxon>
        <taxon>Pseudomonadati</taxon>
        <taxon>Planctomycetota</taxon>
        <taxon>Planctomycetia</taxon>
        <taxon>Planctomycetales</taxon>
        <taxon>Planctomycetaceae</taxon>
        <taxon>Maioricimonas</taxon>
    </lineage>
</organism>
<dbReference type="Pfam" id="PF06144">
    <property type="entry name" value="DNA_pol3_delta"/>
    <property type="match status" value="1"/>
</dbReference>
<dbReference type="InterPro" id="IPR027417">
    <property type="entry name" value="P-loop_NTPase"/>
</dbReference>
<evidence type="ECO:0000313" key="11">
    <source>
        <dbReference type="EMBL" id="QDU37095.1"/>
    </source>
</evidence>
<keyword evidence="12" id="KW-1185">Reference proteome</keyword>
<keyword evidence="5" id="KW-0235">DNA replication</keyword>
<reference evidence="11 12" key="1">
    <citation type="submission" date="2019-02" db="EMBL/GenBank/DDBJ databases">
        <title>Deep-cultivation of Planctomycetes and their phenomic and genomic characterization uncovers novel biology.</title>
        <authorList>
            <person name="Wiegand S."/>
            <person name="Jogler M."/>
            <person name="Boedeker C."/>
            <person name="Pinto D."/>
            <person name="Vollmers J."/>
            <person name="Rivas-Marin E."/>
            <person name="Kohn T."/>
            <person name="Peeters S.H."/>
            <person name="Heuer A."/>
            <person name="Rast P."/>
            <person name="Oberbeckmann S."/>
            <person name="Bunk B."/>
            <person name="Jeske O."/>
            <person name="Meyerdierks A."/>
            <person name="Storesund J.E."/>
            <person name="Kallscheuer N."/>
            <person name="Luecker S."/>
            <person name="Lage O.M."/>
            <person name="Pohl T."/>
            <person name="Merkel B.J."/>
            <person name="Hornburger P."/>
            <person name="Mueller R.-W."/>
            <person name="Bruemmer F."/>
            <person name="Labrenz M."/>
            <person name="Spormann A.M."/>
            <person name="Op den Camp H."/>
            <person name="Overmann J."/>
            <person name="Amann R."/>
            <person name="Jetten M.S.M."/>
            <person name="Mascher T."/>
            <person name="Medema M.H."/>
            <person name="Devos D.P."/>
            <person name="Kaster A.-K."/>
            <person name="Ovreas L."/>
            <person name="Rohde M."/>
            <person name="Galperin M.Y."/>
            <person name="Jogler C."/>
        </authorList>
    </citation>
    <scope>NUCLEOTIDE SEQUENCE [LARGE SCALE GENOMIC DNA]</scope>
    <source>
        <strain evidence="11 12">Mal4</strain>
    </source>
</reference>
<dbReference type="GO" id="GO:0003677">
    <property type="term" value="F:DNA binding"/>
    <property type="evidence" value="ECO:0007669"/>
    <property type="project" value="InterPro"/>
</dbReference>
<comment type="catalytic activity">
    <reaction evidence="8">
        <text>DNA(n) + a 2'-deoxyribonucleoside 5'-triphosphate = DNA(n+1) + diphosphate</text>
        <dbReference type="Rhea" id="RHEA:22508"/>
        <dbReference type="Rhea" id="RHEA-COMP:17339"/>
        <dbReference type="Rhea" id="RHEA-COMP:17340"/>
        <dbReference type="ChEBI" id="CHEBI:33019"/>
        <dbReference type="ChEBI" id="CHEBI:61560"/>
        <dbReference type="ChEBI" id="CHEBI:173112"/>
        <dbReference type="EC" id="2.7.7.7"/>
    </reaction>
</comment>
<keyword evidence="6" id="KW-0239">DNA-directed DNA polymerase</keyword>
<dbReference type="EMBL" id="CP036275">
    <property type="protein sequence ID" value="QDU37095.1"/>
    <property type="molecule type" value="Genomic_DNA"/>
</dbReference>
<dbReference type="Pfam" id="PF21694">
    <property type="entry name" value="DNA_pol3_delta_C"/>
    <property type="match status" value="1"/>
</dbReference>
<evidence type="ECO:0000256" key="7">
    <source>
        <dbReference type="ARBA" id="ARBA00034754"/>
    </source>
</evidence>
<evidence type="ECO:0000256" key="4">
    <source>
        <dbReference type="ARBA" id="ARBA00022695"/>
    </source>
</evidence>
<dbReference type="Gene3D" id="1.20.272.10">
    <property type="match status" value="1"/>
</dbReference>
<dbReference type="SUPFAM" id="SSF48019">
    <property type="entry name" value="post-AAA+ oligomerization domain-like"/>
    <property type="match status" value="1"/>
</dbReference>
<dbReference type="Gene3D" id="1.10.8.60">
    <property type="match status" value="1"/>
</dbReference>
<evidence type="ECO:0000256" key="2">
    <source>
        <dbReference type="ARBA" id="ARBA00017703"/>
    </source>
</evidence>
<dbReference type="Proteomes" id="UP000320496">
    <property type="component" value="Chromosome"/>
</dbReference>
<dbReference type="GO" id="GO:0006261">
    <property type="term" value="P:DNA-templated DNA replication"/>
    <property type="evidence" value="ECO:0007669"/>
    <property type="project" value="TreeGrafter"/>
</dbReference>
<proteinExistence type="inferred from homology"/>
<evidence type="ECO:0000256" key="1">
    <source>
        <dbReference type="ARBA" id="ARBA00012417"/>
    </source>
</evidence>
<dbReference type="PANTHER" id="PTHR34388">
    <property type="entry name" value="DNA POLYMERASE III SUBUNIT DELTA"/>
    <property type="match status" value="1"/>
</dbReference>
<dbReference type="GO" id="GO:0003887">
    <property type="term" value="F:DNA-directed DNA polymerase activity"/>
    <property type="evidence" value="ECO:0007669"/>
    <property type="project" value="UniProtKB-KW"/>
</dbReference>
<protein>
    <recommendedName>
        <fullName evidence="2">DNA polymerase III subunit delta</fullName>
        <ecNumber evidence="1">2.7.7.7</ecNumber>
    </recommendedName>
</protein>
<dbReference type="Gene3D" id="3.40.50.300">
    <property type="entry name" value="P-loop containing nucleotide triphosphate hydrolases"/>
    <property type="match status" value="1"/>
</dbReference>
<dbReference type="InterPro" id="IPR010372">
    <property type="entry name" value="DNA_pol3_delta_N"/>
</dbReference>
<evidence type="ECO:0000256" key="6">
    <source>
        <dbReference type="ARBA" id="ARBA00022932"/>
    </source>
</evidence>
<keyword evidence="3" id="KW-0808">Transferase</keyword>
<dbReference type="InterPro" id="IPR008921">
    <property type="entry name" value="DNA_pol3_clamp-load_cplx_C"/>
</dbReference>
<evidence type="ECO:0000256" key="5">
    <source>
        <dbReference type="ARBA" id="ARBA00022705"/>
    </source>
</evidence>
<feature type="domain" description="DNA polymerase III delta subunit-like C-terminal" evidence="10">
    <location>
        <begin position="211"/>
        <end position="327"/>
    </location>
</feature>
<evidence type="ECO:0000256" key="8">
    <source>
        <dbReference type="ARBA" id="ARBA00049244"/>
    </source>
</evidence>
<dbReference type="GO" id="GO:0009360">
    <property type="term" value="C:DNA polymerase III complex"/>
    <property type="evidence" value="ECO:0007669"/>
    <property type="project" value="InterPro"/>
</dbReference>
<evidence type="ECO:0000313" key="12">
    <source>
        <dbReference type="Proteomes" id="UP000320496"/>
    </source>
</evidence>
<dbReference type="AlphaFoldDB" id="A0A517Z3T6"/>
<evidence type="ECO:0000259" key="10">
    <source>
        <dbReference type="Pfam" id="PF21694"/>
    </source>
</evidence>
<dbReference type="InterPro" id="IPR005790">
    <property type="entry name" value="DNA_polIII_delta"/>
</dbReference>
<dbReference type="RefSeq" id="WP_145367805.1">
    <property type="nucleotide sequence ID" value="NZ_CP036275.1"/>
</dbReference>
<sequence>MHATAFLKQSSPEVSPVVVLHGDDRYLKQSVRDRVVAATLEADDPQMALSRFVGKETDWKSVHDELKTVSMFSDRRVALVEEADDLVSAARVAIEKYVDAPSKRSVLILDVKTWRKNTKLAKKIDKAGLEIECAALTGAKLTGWLVEQAKSQYGKQLSRDAAGLMVELAGTSLGLLDQELSKLASFTGEETKIGIDEVRRLVGGWKAETTWVMIDAVREGDAGTALKQLSKLLEAGEAAPKILGGINYVFRKLAKATERSRQGVPLRAALKDAGVFHRDIEAAERYLRRIGRPRAERMLSELIQTDSNLKGASRLPERLLLEQLILNLAGRLPVGSP</sequence>
<evidence type="ECO:0000256" key="3">
    <source>
        <dbReference type="ARBA" id="ARBA00022679"/>
    </source>
</evidence>
<keyword evidence="4" id="KW-0548">Nucleotidyltransferase</keyword>
<accession>A0A517Z3T6</accession>
<evidence type="ECO:0000259" key="9">
    <source>
        <dbReference type="Pfam" id="PF06144"/>
    </source>
</evidence>
<dbReference type="NCBIfam" id="TIGR01128">
    <property type="entry name" value="holA"/>
    <property type="match status" value="1"/>
</dbReference>
<dbReference type="SUPFAM" id="SSF52540">
    <property type="entry name" value="P-loop containing nucleoside triphosphate hydrolases"/>
    <property type="match status" value="1"/>
</dbReference>
<dbReference type="InterPro" id="IPR048466">
    <property type="entry name" value="DNA_pol3_delta-like_C"/>
</dbReference>
<dbReference type="PANTHER" id="PTHR34388:SF1">
    <property type="entry name" value="DNA POLYMERASE III SUBUNIT DELTA"/>
    <property type="match status" value="1"/>
</dbReference>
<feature type="domain" description="DNA polymerase III delta N-terminal" evidence="9">
    <location>
        <begin position="20"/>
        <end position="133"/>
    </location>
</feature>
<name>A0A517Z3T6_9PLAN</name>